<organism evidence="1 2">
    <name type="scientific">Cichorium intybus</name>
    <name type="common">Chicory</name>
    <dbReference type="NCBI Taxonomy" id="13427"/>
    <lineage>
        <taxon>Eukaryota</taxon>
        <taxon>Viridiplantae</taxon>
        <taxon>Streptophyta</taxon>
        <taxon>Embryophyta</taxon>
        <taxon>Tracheophyta</taxon>
        <taxon>Spermatophyta</taxon>
        <taxon>Magnoliopsida</taxon>
        <taxon>eudicotyledons</taxon>
        <taxon>Gunneridae</taxon>
        <taxon>Pentapetalae</taxon>
        <taxon>asterids</taxon>
        <taxon>campanulids</taxon>
        <taxon>Asterales</taxon>
        <taxon>Asteraceae</taxon>
        <taxon>Cichorioideae</taxon>
        <taxon>Cichorieae</taxon>
        <taxon>Cichoriinae</taxon>
        <taxon>Cichorium</taxon>
    </lineage>
</organism>
<dbReference type="Proteomes" id="UP001055811">
    <property type="component" value="Linkage Group LG09"/>
</dbReference>
<dbReference type="EMBL" id="CM042017">
    <property type="protein sequence ID" value="KAI3689490.1"/>
    <property type="molecule type" value="Genomic_DNA"/>
</dbReference>
<name>A0ACB8YWR4_CICIN</name>
<gene>
    <name evidence="1" type="ORF">L2E82_47449</name>
</gene>
<protein>
    <submittedName>
        <fullName evidence="1">Uncharacterized protein</fullName>
    </submittedName>
</protein>
<sequence>MPLGFEADMGDLLWAKVEQKQRAIMSDENLRKVKLQNVNTAGKLQEEFRRLSTEMTSAFKENENVAVKAMDEAHQLQIEKRHLEEMLKELKEMEQQIEHHGDKIEKLESRNQNLEDERKNLEKVVRLVKMELES</sequence>
<proteinExistence type="predicted"/>
<evidence type="ECO:0000313" key="2">
    <source>
        <dbReference type="Proteomes" id="UP001055811"/>
    </source>
</evidence>
<reference evidence="2" key="1">
    <citation type="journal article" date="2022" name="Mol. Ecol. Resour.">
        <title>The genomes of chicory, endive, great burdock and yacon provide insights into Asteraceae palaeo-polyploidization history and plant inulin production.</title>
        <authorList>
            <person name="Fan W."/>
            <person name="Wang S."/>
            <person name="Wang H."/>
            <person name="Wang A."/>
            <person name="Jiang F."/>
            <person name="Liu H."/>
            <person name="Zhao H."/>
            <person name="Xu D."/>
            <person name="Zhang Y."/>
        </authorList>
    </citation>
    <scope>NUCLEOTIDE SEQUENCE [LARGE SCALE GENOMIC DNA]</scope>
    <source>
        <strain evidence="2">cv. Punajuju</strain>
    </source>
</reference>
<accession>A0ACB8YWR4</accession>
<keyword evidence="2" id="KW-1185">Reference proteome</keyword>
<reference evidence="1 2" key="2">
    <citation type="journal article" date="2022" name="Mol. Ecol. Resour.">
        <title>The genomes of chicory, endive, great burdock and yacon provide insights into Asteraceae paleo-polyploidization history and plant inulin production.</title>
        <authorList>
            <person name="Fan W."/>
            <person name="Wang S."/>
            <person name="Wang H."/>
            <person name="Wang A."/>
            <person name="Jiang F."/>
            <person name="Liu H."/>
            <person name="Zhao H."/>
            <person name="Xu D."/>
            <person name="Zhang Y."/>
        </authorList>
    </citation>
    <scope>NUCLEOTIDE SEQUENCE [LARGE SCALE GENOMIC DNA]</scope>
    <source>
        <strain evidence="2">cv. Punajuju</strain>
        <tissue evidence="1">Leaves</tissue>
    </source>
</reference>
<comment type="caution">
    <text evidence="1">The sequence shown here is derived from an EMBL/GenBank/DDBJ whole genome shotgun (WGS) entry which is preliminary data.</text>
</comment>
<evidence type="ECO:0000313" key="1">
    <source>
        <dbReference type="EMBL" id="KAI3689490.1"/>
    </source>
</evidence>